<accession>F6YCR8</accession>
<keyword evidence="3" id="KW-1185">Reference proteome</keyword>
<dbReference type="SUPFAM" id="SSF50353">
    <property type="entry name" value="Cytokine"/>
    <property type="match status" value="1"/>
</dbReference>
<dbReference type="Proteomes" id="UP000008144">
    <property type="component" value="Chromosome 4"/>
</dbReference>
<dbReference type="HOGENOM" id="CLU_2346032_0_0_1"/>
<dbReference type="AlphaFoldDB" id="F6YCR8"/>
<proteinExistence type="predicted"/>
<name>F6YCR8_CIOIN</name>
<dbReference type="EMBL" id="EAAA01001971">
    <property type="status" value="NOT_ANNOTATED_CDS"/>
    <property type="molecule type" value="Genomic_DNA"/>
</dbReference>
<reference evidence="2" key="2">
    <citation type="journal article" date="2008" name="Genome Biol.">
        <title>Improved genome assembly and evidence-based global gene model set for the chordate Ciona intestinalis: new insight into intron and operon populations.</title>
        <authorList>
            <person name="Satou Y."/>
            <person name="Mineta K."/>
            <person name="Ogasawara M."/>
            <person name="Sasakura Y."/>
            <person name="Shoguchi E."/>
            <person name="Ueno K."/>
            <person name="Yamada L."/>
            <person name="Matsumoto J."/>
            <person name="Wasserscheid J."/>
            <person name="Dewar K."/>
            <person name="Wiley G.B."/>
            <person name="Macmil S.L."/>
            <person name="Roe B.A."/>
            <person name="Zeller R.W."/>
            <person name="Hastings K.E."/>
            <person name="Lemaire P."/>
            <person name="Lindquist E."/>
            <person name="Endo T."/>
            <person name="Hotta K."/>
            <person name="Inaba K."/>
        </authorList>
    </citation>
    <scope>NUCLEOTIDE SEQUENCE [LARGE SCALE GENOMIC DNA]</scope>
    <source>
        <strain evidence="2">wild type</strain>
    </source>
</reference>
<evidence type="ECO:0000313" key="3">
    <source>
        <dbReference type="Proteomes" id="UP000008144"/>
    </source>
</evidence>
<reference evidence="2" key="4">
    <citation type="submission" date="2025-09" db="UniProtKB">
        <authorList>
            <consortium name="Ensembl"/>
        </authorList>
    </citation>
    <scope>IDENTIFICATION</scope>
</reference>
<protein>
    <submittedName>
        <fullName evidence="2">Uncharacterized protein</fullName>
    </submittedName>
</protein>
<dbReference type="Ensembl" id="ENSCINT00000025073.2">
    <property type="protein sequence ID" value="ENSCINP00000024827.2"/>
    <property type="gene ID" value="ENSCING00000013546.2"/>
</dbReference>
<feature type="compositionally biased region" description="Basic residues" evidence="1">
    <location>
        <begin position="34"/>
        <end position="43"/>
    </location>
</feature>
<organism evidence="2 3">
    <name type="scientific">Ciona intestinalis</name>
    <name type="common">Transparent sea squirt</name>
    <name type="synonym">Ascidia intestinalis</name>
    <dbReference type="NCBI Taxonomy" id="7719"/>
    <lineage>
        <taxon>Eukaryota</taxon>
        <taxon>Metazoa</taxon>
        <taxon>Chordata</taxon>
        <taxon>Tunicata</taxon>
        <taxon>Ascidiacea</taxon>
        <taxon>Phlebobranchia</taxon>
        <taxon>Cionidae</taxon>
        <taxon>Ciona</taxon>
    </lineage>
</organism>
<evidence type="ECO:0000256" key="1">
    <source>
        <dbReference type="SAM" id="MobiDB-lite"/>
    </source>
</evidence>
<dbReference type="InterPro" id="IPR008996">
    <property type="entry name" value="IL1/FGF"/>
</dbReference>
<evidence type="ECO:0000313" key="2">
    <source>
        <dbReference type="Ensembl" id="ENSCINP00000024827.2"/>
    </source>
</evidence>
<sequence>MVGNNFFIFFHEKTIATSRRTIRRTYYLGFDRRGRPKRGHKLQRNNSAAHFQKLNAKASELKRRKKKKTPRTPKSRRNRGGSGKIRSKLRRTRLRNA</sequence>
<reference evidence="3" key="1">
    <citation type="journal article" date="2002" name="Science">
        <title>The draft genome of Ciona intestinalis: insights into chordate and vertebrate origins.</title>
        <authorList>
            <person name="Dehal P."/>
            <person name="Satou Y."/>
            <person name="Campbell R.K."/>
            <person name="Chapman J."/>
            <person name="Degnan B."/>
            <person name="De Tomaso A."/>
            <person name="Davidson B."/>
            <person name="Di Gregorio A."/>
            <person name="Gelpke M."/>
            <person name="Goodstein D.M."/>
            <person name="Harafuji N."/>
            <person name="Hastings K.E."/>
            <person name="Ho I."/>
            <person name="Hotta K."/>
            <person name="Huang W."/>
            <person name="Kawashima T."/>
            <person name="Lemaire P."/>
            <person name="Martinez D."/>
            <person name="Meinertzhagen I.A."/>
            <person name="Necula S."/>
            <person name="Nonaka M."/>
            <person name="Putnam N."/>
            <person name="Rash S."/>
            <person name="Saiga H."/>
            <person name="Satake M."/>
            <person name="Terry A."/>
            <person name="Yamada L."/>
            <person name="Wang H.G."/>
            <person name="Awazu S."/>
            <person name="Azumi K."/>
            <person name="Boore J."/>
            <person name="Branno M."/>
            <person name="Chin-Bow S."/>
            <person name="DeSantis R."/>
            <person name="Doyle S."/>
            <person name="Francino P."/>
            <person name="Keys D.N."/>
            <person name="Haga S."/>
            <person name="Hayashi H."/>
            <person name="Hino K."/>
            <person name="Imai K.S."/>
            <person name="Inaba K."/>
            <person name="Kano S."/>
            <person name="Kobayashi K."/>
            <person name="Kobayashi M."/>
            <person name="Lee B.I."/>
            <person name="Makabe K.W."/>
            <person name="Manohar C."/>
            <person name="Matassi G."/>
            <person name="Medina M."/>
            <person name="Mochizuki Y."/>
            <person name="Mount S."/>
            <person name="Morishita T."/>
            <person name="Miura S."/>
            <person name="Nakayama A."/>
            <person name="Nishizaka S."/>
            <person name="Nomoto H."/>
            <person name="Ohta F."/>
            <person name="Oishi K."/>
            <person name="Rigoutsos I."/>
            <person name="Sano M."/>
            <person name="Sasaki A."/>
            <person name="Sasakura Y."/>
            <person name="Shoguchi E."/>
            <person name="Shin-i T."/>
            <person name="Spagnuolo A."/>
            <person name="Stainier D."/>
            <person name="Suzuki M.M."/>
            <person name="Tassy O."/>
            <person name="Takatori N."/>
            <person name="Tokuoka M."/>
            <person name="Yagi K."/>
            <person name="Yoshizaki F."/>
            <person name="Wada S."/>
            <person name="Zhang C."/>
            <person name="Hyatt P.D."/>
            <person name="Larimer F."/>
            <person name="Detter C."/>
            <person name="Doggett N."/>
            <person name="Glavina T."/>
            <person name="Hawkins T."/>
            <person name="Richardson P."/>
            <person name="Lucas S."/>
            <person name="Kohara Y."/>
            <person name="Levine M."/>
            <person name="Satoh N."/>
            <person name="Rokhsar D.S."/>
        </authorList>
    </citation>
    <scope>NUCLEOTIDE SEQUENCE [LARGE SCALE GENOMIC DNA]</scope>
</reference>
<dbReference type="InParanoid" id="F6YCR8"/>
<feature type="compositionally biased region" description="Basic residues" evidence="1">
    <location>
        <begin position="62"/>
        <end position="97"/>
    </location>
</feature>
<reference evidence="2" key="3">
    <citation type="submission" date="2025-08" db="UniProtKB">
        <authorList>
            <consortium name="Ensembl"/>
        </authorList>
    </citation>
    <scope>IDENTIFICATION</scope>
</reference>
<feature type="region of interest" description="Disordered" evidence="1">
    <location>
        <begin position="32"/>
        <end position="97"/>
    </location>
</feature>
<dbReference type="Gene3D" id="2.80.10.50">
    <property type="match status" value="1"/>
</dbReference>